<dbReference type="Pfam" id="PF02163">
    <property type="entry name" value="Peptidase_M50"/>
    <property type="match status" value="1"/>
</dbReference>
<evidence type="ECO:0000313" key="14">
    <source>
        <dbReference type="Proteomes" id="UP000027986"/>
    </source>
</evidence>
<feature type="domain" description="PDZ" evidence="12">
    <location>
        <begin position="149"/>
        <end position="230"/>
    </location>
</feature>
<sequence>MLFVLGVLFMIVGVAASIALHEMGHMVPAKKFGVRVPQYMIGFGPTLWSKKRGETEYGVKGIPLGGYVRMIGMYPPKAGDPDGSVRASSTGRFSQLADEVREQTFEELRPGDENRVFYKLKTWQKVTVMFGGPFMNLVIAAVVMTVMVCGVGLPKLTGTKVTSLTTCLTKVEPGQKCPTGQEAPAASSGLKLDDVIISVAGQKVNSNLEATRVIRAHGGEKIPFVVEREGRQQTLQVTPKTTKVAKLDADGNPVTDAGGQNVMIDAGYVGLSIGQYTLQRQGPGAVPGMLGTSIKQTAGVVLHIPEKMKGVAQAAFSDEARDPNGPISVVGVTRIAGDVAESSKVELGQKVLLLLNLLASLNLALFVFNLIPLLPLDGGHIAGALWEAIKRPIARARGVAGPVYVDVTKALPVAYAVSLVLIGMSVLLIYADVVKPITIR</sequence>
<comment type="cofactor">
    <cofactor evidence="1">
        <name>Zn(2+)</name>
        <dbReference type="ChEBI" id="CHEBI:29105"/>
    </cofactor>
</comment>
<accession>A0A075JIL0</accession>
<keyword evidence="5 11" id="KW-0812">Transmembrane</keyword>
<keyword evidence="10 11" id="KW-0472">Membrane</keyword>
<dbReference type="GO" id="GO:0006508">
    <property type="term" value="P:proteolysis"/>
    <property type="evidence" value="ECO:0007669"/>
    <property type="project" value="UniProtKB-KW"/>
</dbReference>
<dbReference type="PANTHER" id="PTHR42837:SF2">
    <property type="entry name" value="MEMBRANE METALLOPROTEASE ARASP2, CHLOROPLASTIC-RELATED"/>
    <property type="match status" value="1"/>
</dbReference>
<evidence type="ECO:0000256" key="1">
    <source>
        <dbReference type="ARBA" id="ARBA00001947"/>
    </source>
</evidence>
<gene>
    <name evidence="13" type="ORF">HX89_09530</name>
</gene>
<dbReference type="Gene3D" id="2.30.42.10">
    <property type="match status" value="1"/>
</dbReference>
<dbReference type="SUPFAM" id="SSF50156">
    <property type="entry name" value="PDZ domain-like"/>
    <property type="match status" value="1"/>
</dbReference>
<dbReference type="AlphaFoldDB" id="A0A075JIL0"/>
<dbReference type="eggNOG" id="COG0750">
    <property type="taxonomic scope" value="Bacteria"/>
</dbReference>
<dbReference type="RefSeq" id="WP_038571180.1">
    <property type="nucleotide sequence ID" value="NZ_CP008889.1"/>
</dbReference>
<dbReference type="InterPro" id="IPR001478">
    <property type="entry name" value="PDZ"/>
</dbReference>
<evidence type="ECO:0000256" key="4">
    <source>
        <dbReference type="ARBA" id="ARBA00022670"/>
    </source>
</evidence>
<evidence type="ECO:0000256" key="9">
    <source>
        <dbReference type="ARBA" id="ARBA00023049"/>
    </source>
</evidence>
<dbReference type="GO" id="GO:0004222">
    <property type="term" value="F:metalloendopeptidase activity"/>
    <property type="evidence" value="ECO:0007669"/>
    <property type="project" value="InterPro"/>
</dbReference>
<keyword evidence="14" id="KW-1185">Reference proteome</keyword>
<evidence type="ECO:0000256" key="5">
    <source>
        <dbReference type="ARBA" id="ARBA00022692"/>
    </source>
</evidence>
<keyword evidence="8 11" id="KW-1133">Transmembrane helix</keyword>
<dbReference type="Proteomes" id="UP000027986">
    <property type="component" value="Chromosome"/>
</dbReference>
<evidence type="ECO:0000259" key="12">
    <source>
        <dbReference type="SMART" id="SM00228"/>
    </source>
</evidence>
<comment type="similarity">
    <text evidence="3">Belongs to the peptidase M50B family.</text>
</comment>
<keyword evidence="9 13" id="KW-0482">Metalloprotease</keyword>
<dbReference type="GO" id="GO:0016020">
    <property type="term" value="C:membrane"/>
    <property type="evidence" value="ECO:0007669"/>
    <property type="project" value="UniProtKB-SubCell"/>
</dbReference>
<evidence type="ECO:0000256" key="2">
    <source>
        <dbReference type="ARBA" id="ARBA00004141"/>
    </source>
</evidence>
<evidence type="ECO:0000256" key="6">
    <source>
        <dbReference type="ARBA" id="ARBA00022801"/>
    </source>
</evidence>
<dbReference type="CDD" id="cd06163">
    <property type="entry name" value="S2P-M50_PDZ_RseP-like"/>
    <property type="match status" value="1"/>
</dbReference>
<dbReference type="PANTHER" id="PTHR42837">
    <property type="entry name" value="REGULATOR OF SIGMA-E PROTEASE RSEP"/>
    <property type="match status" value="1"/>
</dbReference>
<dbReference type="HOGENOM" id="CLU_025778_1_2_11"/>
<evidence type="ECO:0000256" key="10">
    <source>
        <dbReference type="ARBA" id="ARBA00023136"/>
    </source>
</evidence>
<keyword evidence="6" id="KW-0378">Hydrolase</keyword>
<organism evidence="13 14">
    <name type="scientific">Dermacoccus nishinomiyaensis</name>
    <dbReference type="NCBI Taxonomy" id="1274"/>
    <lineage>
        <taxon>Bacteria</taxon>
        <taxon>Bacillati</taxon>
        <taxon>Actinomycetota</taxon>
        <taxon>Actinomycetes</taxon>
        <taxon>Micrococcales</taxon>
        <taxon>Dermacoccaceae</taxon>
        <taxon>Dermacoccus</taxon>
    </lineage>
</organism>
<feature type="transmembrane region" description="Helical" evidence="11">
    <location>
        <begin position="351"/>
        <end position="371"/>
    </location>
</feature>
<dbReference type="InterPro" id="IPR036034">
    <property type="entry name" value="PDZ_sf"/>
</dbReference>
<dbReference type="OrthoDB" id="9782003at2"/>
<evidence type="ECO:0000256" key="11">
    <source>
        <dbReference type="SAM" id="Phobius"/>
    </source>
</evidence>
<dbReference type="SMART" id="SM00228">
    <property type="entry name" value="PDZ"/>
    <property type="match status" value="1"/>
</dbReference>
<dbReference type="InterPro" id="IPR004387">
    <property type="entry name" value="Pept_M50_Zn"/>
</dbReference>
<evidence type="ECO:0000256" key="8">
    <source>
        <dbReference type="ARBA" id="ARBA00022989"/>
    </source>
</evidence>
<comment type="subcellular location">
    <subcellularLocation>
        <location evidence="2">Membrane</location>
        <topology evidence="2">Multi-pass membrane protein</topology>
    </subcellularLocation>
</comment>
<evidence type="ECO:0000256" key="3">
    <source>
        <dbReference type="ARBA" id="ARBA00007931"/>
    </source>
</evidence>
<proteinExistence type="inferred from homology"/>
<evidence type="ECO:0000256" key="7">
    <source>
        <dbReference type="ARBA" id="ARBA00022833"/>
    </source>
</evidence>
<dbReference type="InterPro" id="IPR008915">
    <property type="entry name" value="Peptidase_M50"/>
</dbReference>
<keyword evidence="7" id="KW-0862">Zinc</keyword>
<feature type="transmembrane region" description="Helical" evidence="11">
    <location>
        <begin position="134"/>
        <end position="153"/>
    </location>
</feature>
<name>A0A075JIL0_9MICO</name>
<feature type="transmembrane region" description="Helical" evidence="11">
    <location>
        <begin position="413"/>
        <end position="431"/>
    </location>
</feature>
<evidence type="ECO:0000313" key="13">
    <source>
        <dbReference type="EMBL" id="AIF41147.1"/>
    </source>
</evidence>
<dbReference type="EMBL" id="CP008889">
    <property type="protein sequence ID" value="AIF41147.1"/>
    <property type="molecule type" value="Genomic_DNA"/>
</dbReference>
<keyword evidence="4 13" id="KW-0645">Protease</keyword>
<dbReference type="GeneID" id="41841379"/>
<dbReference type="KEGG" id="dni:HX89_09530"/>
<reference evidence="13 14" key="1">
    <citation type="submission" date="2014-07" db="EMBL/GenBank/DDBJ databases">
        <title>Genome Sequencing of Dermacoccus nishinomiyaensis.</title>
        <authorList>
            <person name="Hong K.W."/>
            <person name="Chan K.G."/>
        </authorList>
    </citation>
    <scope>NUCLEOTIDE SEQUENCE [LARGE SCALE GENOMIC DNA]</scope>
    <source>
        <strain evidence="13 14">M25</strain>
    </source>
</reference>
<protein>
    <submittedName>
        <fullName evidence="13">Zinc metalloprotease</fullName>
    </submittedName>
</protein>